<evidence type="ECO:0000313" key="5">
    <source>
        <dbReference type="Ensembl" id="ENSMMDP00005046849.1"/>
    </source>
</evidence>
<dbReference type="GeneTree" id="ENSGT00940000177341"/>
<dbReference type="InterPro" id="IPR050488">
    <property type="entry name" value="Ig_Fc_receptor"/>
</dbReference>
<dbReference type="GO" id="GO:0004888">
    <property type="term" value="F:transmembrane signaling receptor activity"/>
    <property type="evidence" value="ECO:0007669"/>
    <property type="project" value="TreeGrafter"/>
</dbReference>
<reference evidence="5" key="1">
    <citation type="submission" date="2019-06" db="EMBL/GenBank/DDBJ databases">
        <authorList>
            <consortium name="Wellcome Sanger Institute Data Sharing"/>
        </authorList>
    </citation>
    <scope>NUCLEOTIDE SEQUENCE [LARGE SCALE GENOMIC DNA]</scope>
</reference>
<dbReference type="InterPro" id="IPR003599">
    <property type="entry name" value="Ig_sub"/>
</dbReference>
<organism evidence="5 6">
    <name type="scientific">Myripristis murdjan</name>
    <name type="common">pinecone soldierfish</name>
    <dbReference type="NCBI Taxonomy" id="586833"/>
    <lineage>
        <taxon>Eukaryota</taxon>
        <taxon>Metazoa</taxon>
        <taxon>Chordata</taxon>
        <taxon>Craniata</taxon>
        <taxon>Vertebrata</taxon>
        <taxon>Euteleostomi</taxon>
        <taxon>Actinopterygii</taxon>
        <taxon>Neopterygii</taxon>
        <taxon>Teleostei</taxon>
        <taxon>Neoteleostei</taxon>
        <taxon>Acanthomorphata</taxon>
        <taxon>Holocentriformes</taxon>
        <taxon>Holocentridae</taxon>
        <taxon>Myripristis</taxon>
    </lineage>
</organism>
<dbReference type="AlphaFoldDB" id="A0A668AFV3"/>
<protein>
    <recommendedName>
        <fullName evidence="4">Immunoglobulin domain-containing protein</fullName>
    </recommendedName>
</protein>
<name>A0A668AFV3_9TELE</name>
<dbReference type="InterPro" id="IPR013783">
    <property type="entry name" value="Ig-like_fold"/>
</dbReference>
<keyword evidence="1" id="KW-0732">Signal</keyword>
<dbReference type="Proteomes" id="UP000472263">
    <property type="component" value="Chromosome 4"/>
</dbReference>
<accession>A0A668AFV3</accession>
<evidence type="ECO:0000256" key="1">
    <source>
        <dbReference type="ARBA" id="ARBA00022729"/>
    </source>
</evidence>
<evidence type="ECO:0000313" key="6">
    <source>
        <dbReference type="Proteomes" id="UP000472263"/>
    </source>
</evidence>
<dbReference type="InParanoid" id="A0A668AFV3"/>
<dbReference type="GO" id="GO:0009897">
    <property type="term" value="C:external side of plasma membrane"/>
    <property type="evidence" value="ECO:0007669"/>
    <property type="project" value="TreeGrafter"/>
</dbReference>
<dbReference type="GO" id="GO:0006955">
    <property type="term" value="P:immune response"/>
    <property type="evidence" value="ECO:0007669"/>
    <property type="project" value="TreeGrafter"/>
</dbReference>
<dbReference type="Gene3D" id="2.60.40.10">
    <property type="entry name" value="Immunoglobulins"/>
    <property type="match status" value="1"/>
</dbReference>
<dbReference type="PANTHER" id="PTHR11481">
    <property type="entry name" value="IMMUNOGLOBULIN FC RECEPTOR"/>
    <property type="match status" value="1"/>
</dbReference>
<dbReference type="SMART" id="SM00409">
    <property type="entry name" value="IG"/>
    <property type="match status" value="1"/>
</dbReference>
<keyword evidence="2" id="KW-1015">Disulfide bond</keyword>
<proteinExistence type="predicted"/>
<dbReference type="InterPro" id="IPR036179">
    <property type="entry name" value="Ig-like_dom_sf"/>
</dbReference>
<dbReference type="Pfam" id="PF13927">
    <property type="entry name" value="Ig_3"/>
    <property type="match status" value="1"/>
</dbReference>
<evidence type="ECO:0000256" key="2">
    <source>
        <dbReference type="ARBA" id="ARBA00023157"/>
    </source>
</evidence>
<keyword evidence="3" id="KW-0472">Membrane</keyword>
<reference evidence="5" key="3">
    <citation type="submission" date="2025-09" db="UniProtKB">
        <authorList>
            <consortium name="Ensembl"/>
        </authorList>
    </citation>
    <scope>IDENTIFICATION</scope>
</reference>
<dbReference type="SUPFAM" id="SSF48726">
    <property type="entry name" value="Immunoglobulin"/>
    <property type="match status" value="1"/>
</dbReference>
<keyword evidence="3" id="KW-1133">Transmembrane helix</keyword>
<dbReference type="Ensembl" id="ENSMMDT00005047783.1">
    <property type="protein sequence ID" value="ENSMMDP00005046849.1"/>
    <property type="gene ID" value="ENSMMDG00005021400.1"/>
</dbReference>
<dbReference type="PANTHER" id="PTHR11481:SF64">
    <property type="entry name" value="FC RECEPTOR-LIKE PROTEIN 4"/>
    <property type="match status" value="1"/>
</dbReference>
<evidence type="ECO:0000259" key="4">
    <source>
        <dbReference type="SMART" id="SM00409"/>
    </source>
</evidence>
<dbReference type="GO" id="GO:0007166">
    <property type="term" value="P:cell surface receptor signaling pathway"/>
    <property type="evidence" value="ECO:0007669"/>
    <property type="project" value="TreeGrafter"/>
</dbReference>
<evidence type="ECO:0000256" key="3">
    <source>
        <dbReference type="SAM" id="Phobius"/>
    </source>
</evidence>
<keyword evidence="6" id="KW-1185">Reference proteome</keyword>
<feature type="transmembrane region" description="Helical" evidence="3">
    <location>
        <begin position="6"/>
        <end position="31"/>
    </location>
</feature>
<keyword evidence="3" id="KW-0812">Transmembrane</keyword>
<sequence>MTRYVTFLWYWSISVWISFLYGLTAVLKCVFEKLETRMHYTGSSNKNTPVHSVPEGEQVVLYCQYWKGNHSKTTFFKDGVEVHTSLSPDRVVEMTIDNVTKEDEGFYKCASHGRKMESPASWLSVGILQITLCTTRLSKVIRH</sequence>
<feature type="domain" description="Immunoglobulin" evidence="4">
    <location>
        <begin position="48"/>
        <end position="126"/>
    </location>
</feature>
<reference evidence="5" key="2">
    <citation type="submission" date="2025-08" db="UniProtKB">
        <authorList>
            <consortium name="Ensembl"/>
        </authorList>
    </citation>
    <scope>IDENTIFICATION</scope>
</reference>